<feature type="transmembrane region" description="Helical" evidence="5">
    <location>
        <begin position="367"/>
        <end position="385"/>
    </location>
</feature>
<feature type="transmembrane region" description="Helical" evidence="5">
    <location>
        <begin position="502"/>
        <end position="523"/>
    </location>
</feature>
<keyword evidence="3 5" id="KW-1133">Transmembrane helix</keyword>
<organism evidence="7 8">
    <name type="scientific">Aspergillus campestris (strain IBT 28561)</name>
    <dbReference type="NCBI Taxonomy" id="1392248"/>
    <lineage>
        <taxon>Eukaryota</taxon>
        <taxon>Fungi</taxon>
        <taxon>Dikarya</taxon>
        <taxon>Ascomycota</taxon>
        <taxon>Pezizomycotina</taxon>
        <taxon>Eurotiomycetes</taxon>
        <taxon>Eurotiomycetidae</taxon>
        <taxon>Eurotiales</taxon>
        <taxon>Aspergillaceae</taxon>
        <taxon>Aspergillus</taxon>
        <taxon>Aspergillus subgen. Circumdati</taxon>
    </lineage>
</organism>
<protein>
    <submittedName>
        <fullName evidence="7">Transporter</fullName>
    </submittedName>
</protein>
<dbReference type="Gene3D" id="1.20.1250.20">
    <property type="entry name" value="MFS general substrate transporter like domains"/>
    <property type="match status" value="2"/>
</dbReference>
<evidence type="ECO:0000256" key="5">
    <source>
        <dbReference type="SAM" id="Phobius"/>
    </source>
</evidence>
<evidence type="ECO:0000256" key="2">
    <source>
        <dbReference type="ARBA" id="ARBA00022692"/>
    </source>
</evidence>
<keyword evidence="4 5" id="KW-0472">Membrane</keyword>
<dbReference type="InterPro" id="IPR036259">
    <property type="entry name" value="MFS_trans_sf"/>
</dbReference>
<dbReference type="InterPro" id="IPR020846">
    <property type="entry name" value="MFS_dom"/>
</dbReference>
<dbReference type="InterPro" id="IPR011701">
    <property type="entry name" value="MFS"/>
</dbReference>
<evidence type="ECO:0000313" key="8">
    <source>
        <dbReference type="Proteomes" id="UP000234254"/>
    </source>
</evidence>
<evidence type="ECO:0000313" key="7">
    <source>
        <dbReference type="EMBL" id="PKY00749.1"/>
    </source>
</evidence>
<accession>A0A2I1CT08</accession>
<dbReference type="PROSITE" id="PS50850">
    <property type="entry name" value="MFS"/>
    <property type="match status" value="1"/>
</dbReference>
<evidence type="ECO:0000259" key="6">
    <source>
        <dbReference type="PROSITE" id="PS50850"/>
    </source>
</evidence>
<proteinExistence type="predicted"/>
<feature type="transmembrane region" description="Helical" evidence="5">
    <location>
        <begin position="130"/>
        <end position="151"/>
    </location>
</feature>
<feature type="transmembrane region" description="Helical" evidence="5">
    <location>
        <begin position="34"/>
        <end position="51"/>
    </location>
</feature>
<evidence type="ECO:0000256" key="3">
    <source>
        <dbReference type="ARBA" id="ARBA00022989"/>
    </source>
</evidence>
<dbReference type="Proteomes" id="UP000234254">
    <property type="component" value="Unassembled WGS sequence"/>
</dbReference>
<feature type="transmembrane region" description="Helical" evidence="5">
    <location>
        <begin position="260"/>
        <end position="277"/>
    </location>
</feature>
<feature type="transmembrane region" description="Helical" evidence="5">
    <location>
        <begin position="163"/>
        <end position="186"/>
    </location>
</feature>
<evidence type="ECO:0000256" key="1">
    <source>
        <dbReference type="ARBA" id="ARBA00004141"/>
    </source>
</evidence>
<dbReference type="PANTHER" id="PTHR23501:SF6">
    <property type="entry name" value="MULTIDRUG TRANSPORTER, PUTATIVE (AFU_ORTHOLOGUE AFUA_3G14560)-RELATED"/>
    <property type="match status" value="1"/>
</dbReference>
<comment type="subcellular location">
    <subcellularLocation>
        <location evidence="1">Membrane</location>
        <topology evidence="1">Multi-pass membrane protein</topology>
    </subcellularLocation>
</comment>
<comment type="caution">
    <text evidence="7">The sequence shown here is derived from an EMBL/GenBank/DDBJ whole genome shotgun (WGS) entry which is preliminary data.</text>
</comment>
<dbReference type="GeneID" id="36541387"/>
<feature type="transmembrane region" description="Helical" evidence="5">
    <location>
        <begin position="105"/>
        <end position="124"/>
    </location>
</feature>
<dbReference type="EMBL" id="MSFM01000013">
    <property type="protein sequence ID" value="PKY00749.1"/>
    <property type="molecule type" value="Genomic_DNA"/>
</dbReference>
<feature type="transmembrane region" description="Helical" evidence="5">
    <location>
        <begin position="192"/>
        <end position="214"/>
    </location>
</feature>
<dbReference type="AlphaFoldDB" id="A0A2I1CT08"/>
<reference evidence="7" key="1">
    <citation type="submission" date="2016-12" db="EMBL/GenBank/DDBJ databases">
        <title>The genomes of Aspergillus section Nigri reveals drivers in fungal speciation.</title>
        <authorList>
            <consortium name="DOE Joint Genome Institute"/>
            <person name="Vesth T.C."/>
            <person name="Nybo J."/>
            <person name="Theobald S."/>
            <person name="Brandl J."/>
            <person name="Frisvad J.C."/>
            <person name="Nielsen K.F."/>
            <person name="Lyhne E.K."/>
            <person name="Kogle M.E."/>
            <person name="Kuo A."/>
            <person name="Riley R."/>
            <person name="Clum A."/>
            <person name="Nolan M."/>
            <person name="Lipzen A."/>
            <person name="Salamov A."/>
            <person name="Henrissat B."/>
            <person name="Wiebenga A."/>
            <person name="De vries R.P."/>
            <person name="Grigoriev I.V."/>
            <person name="Mortensen U.H."/>
            <person name="Andersen M.R."/>
            <person name="Baker S.E."/>
        </authorList>
    </citation>
    <scope>NUCLEOTIDE SEQUENCE</scope>
    <source>
        <strain evidence="7">IBT 28561</strain>
    </source>
</reference>
<feature type="transmembrane region" description="Helical" evidence="5">
    <location>
        <begin position="235"/>
        <end position="254"/>
    </location>
</feature>
<feature type="transmembrane region" description="Helical" evidence="5">
    <location>
        <begin position="333"/>
        <end position="355"/>
    </location>
</feature>
<gene>
    <name evidence="7" type="ORF">P168DRAFT_243476</name>
</gene>
<keyword evidence="8" id="KW-1185">Reference proteome</keyword>
<evidence type="ECO:0000256" key="4">
    <source>
        <dbReference type="ARBA" id="ARBA00023136"/>
    </source>
</evidence>
<dbReference type="SUPFAM" id="SSF103473">
    <property type="entry name" value="MFS general substrate transporter"/>
    <property type="match status" value="1"/>
</dbReference>
<feature type="transmembrane region" description="Helical" evidence="5">
    <location>
        <begin position="391"/>
        <end position="412"/>
    </location>
</feature>
<dbReference type="VEuPathDB" id="FungiDB:P168DRAFT_243476"/>
<feature type="domain" description="Major facilitator superfamily (MFS) profile" evidence="6">
    <location>
        <begin position="41"/>
        <end position="497"/>
    </location>
</feature>
<dbReference type="GO" id="GO:0015174">
    <property type="term" value="F:basic amino acid transmembrane transporter activity"/>
    <property type="evidence" value="ECO:0007669"/>
    <property type="project" value="TreeGrafter"/>
</dbReference>
<dbReference type="Pfam" id="PF07690">
    <property type="entry name" value="MFS_1"/>
    <property type="match status" value="1"/>
</dbReference>
<keyword evidence="2 5" id="KW-0812">Transmembrane</keyword>
<name>A0A2I1CT08_ASPC2</name>
<sequence>MTATTHERAPSPSEDTPLIRRASEELQDDHVPMTFARGFVITLTMGLFLFIQGTNVSMMTTAQSAISEDLDAFSATTWFNSAYLIGMSSVTPLAGRLCQIFTPRIYVLFSSIVLSVGLFVTAAAPRLSVFLLGRALSGCAGGGLLITAIILSLDLPSKKRRGIFIGLINVGATTGIASGAVLAGIFTPLYGWRFIFWIQAPLSLILGPILYFSLPPPDRDEGLFSHSPVAKLAKVDYAGALTLALSVFLLLFGLSSTDITITPIILCPVVFAIFLLIESKYATDPIIPIQVLKLRSVVLTCLAGLISMMSRWAILFFTPVYASAVRTWPSSTAGLILVPTNAGFGLGGVLVGWLHIRSTSSYYISNLVVYLLFALTSLALSILSTPTSPTAAYLITTFLNGLSAGALMNYSLTHVLHLTDPQSHYIVSSLLGMSRSFAGSFGSAIGGGFFQRQLKSSLEDGFARYGLSGREALLRMLLGSPALVGSLTGVERTVAIEGYESAVRTLLLGGCVLTLVAGVAHAGTGWRPYSYEDGKRGDEDGESGIVE</sequence>
<dbReference type="GO" id="GO:0000329">
    <property type="term" value="C:fungal-type vacuole membrane"/>
    <property type="evidence" value="ECO:0007669"/>
    <property type="project" value="TreeGrafter"/>
</dbReference>
<dbReference type="OrthoDB" id="4160219at2759"/>
<dbReference type="PANTHER" id="PTHR23501">
    <property type="entry name" value="MAJOR FACILITATOR SUPERFAMILY"/>
    <property type="match status" value="1"/>
</dbReference>
<dbReference type="RefSeq" id="XP_024689343.1">
    <property type="nucleotide sequence ID" value="XM_024833863.1"/>
</dbReference>
<feature type="transmembrane region" description="Helical" evidence="5">
    <location>
        <begin position="297"/>
        <end position="321"/>
    </location>
</feature>